<reference evidence="4" key="1">
    <citation type="submission" date="2017-02" db="UniProtKB">
        <authorList>
            <consortium name="WormBaseParasite"/>
        </authorList>
    </citation>
    <scope>IDENTIFICATION</scope>
</reference>
<evidence type="ECO:0000313" key="4">
    <source>
        <dbReference type="WBParaSite" id="TASK_0000213901-mRNA-1"/>
    </source>
</evidence>
<dbReference type="EMBL" id="UYRS01001075">
    <property type="protein sequence ID" value="VDK24427.1"/>
    <property type="molecule type" value="Genomic_DNA"/>
</dbReference>
<dbReference type="WBParaSite" id="TASK_0000213901-mRNA-1">
    <property type="protein sequence ID" value="TASK_0000213901-mRNA-1"/>
    <property type="gene ID" value="TASK_0000213901"/>
</dbReference>
<gene>
    <name evidence="2" type="ORF">TASK_LOCUS2140</name>
</gene>
<name>A0A0R3VXJ5_TAEAS</name>
<proteinExistence type="predicted"/>
<feature type="compositionally biased region" description="Polar residues" evidence="1">
    <location>
        <begin position="19"/>
        <end position="30"/>
    </location>
</feature>
<evidence type="ECO:0000313" key="3">
    <source>
        <dbReference type="Proteomes" id="UP000282613"/>
    </source>
</evidence>
<reference evidence="2 3" key="2">
    <citation type="submission" date="2018-11" db="EMBL/GenBank/DDBJ databases">
        <authorList>
            <consortium name="Pathogen Informatics"/>
        </authorList>
    </citation>
    <scope>NUCLEOTIDE SEQUENCE [LARGE SCALE GENOMIC DNA]</scope>
</reference>
<dbReference type="AlphaFoldDB" id="A0A0R3VXJ5"/>
<protein>
    <submittedName>
        <fullName evidence="2 4">Uncharacterized protein</fullName>
    </submittedName>
</protein>
<evidence type="ECO:0000313" key="2">
    <source>
        <dbReference type="EMBL" id="VDK24427.1"/>
    </source>
</evidence>
<sequence length="115" mass="12611">MCAEPGNYYSGATEDYRQLTRSPTTTNEEALSSPHLHTLPTAAQLSRPRPISPQAIAFQLHNSFAGTVDRTASDRLFSSFQRTLITLVHAVYPSIRVLTGDGQRDLAPLVETLTP</sequence>
<dbReference type="Proteomes" id="UP000282613">
    <property type="component" value="Unassembled WGS sequence"/>
</dbReference>
<organism evidence="4">
    <name type="scientific">Taenia asiatica</name>
    <name type="common">Asian tapeworm</name>
    <dbReference type="NCBI Taxonomy" id="60517"/>
    <lineage>
        <taxon>Eukaryota</taxon>
        <taxon>Metazoa</taxon>
        <taxon>Spiralia</taxon>
        <taxon>Lophotrochozoa</taxon>
        <taxon>Platyhelminthes</taxon>
        <taxon>Cestoda</taxon>
        <taxon>Eucestoda</taxon>
        <taxon>Cyclophyllidea</taxon>
        <taxon>Taeniidae</taxon>
        <taxon>Taenia</taxon>
    </lineage>
</organism>
<evidence type="ECO:0000256" key="1">
    <source>
        <dbReference type="SAM" id="MobiDB-lite"/>
    </source>
</evidence>
<accession>A0A0R3VXJ5</accession>
<keyword evidence="3" id="KW-1185">Reference proteome</keyword>
<feature type="region of interest" description="Disordered" evidence="1">
    <location>
        <begin position="1"/>
        <end position="46"/>
    </location>
</feature>